<protein>
    <submittedName>
        <fullName evidence="1">Uncharacterized protein</fullName>
    </submittedName>
</protein>
<name>A0A2P5FDC3_TREOI</name>
<proteinExistence type="predicted"/>
<dbReference type="AlphaFoldDB" id="A0A2P5FDC3"/>
<dbReference type="EMBL" id="JXTC01000043">
    <property type="protein sequence ID" value="PON95778.1"/>
    <property type="molecule type" value="Genomic_DNA"/>
</dbReference>
<sequence length="80" mass="8819">SSAIIWDKLKVLLPLESLVTLLLILHMAIREGTSIALQFNFEVTEVENDARNVISAIHSNNSVLVDGAVILDILVNLRLL</sequence>
<dbReference type="Proteomes" id="UP000237000">
    <property type="component" value="Unassembled WGS sequence"/>
</dbReference>
<dbReference type="InParanoid" id="A0A2P5FDC3"/>
<accession>A0A2P5FDC3</accession>
<comment type="caution">
    <text evidence="1">The sequence shown here is derived from an EMBL/GenBank/DDBJ whole genome shotgun (WGS) entry which is preliminary data.</text>
</comment>
<evidence type="ECO:0000313" key="2">
    <source>
        <dbReference type="Proteomes" id="UP000237000"/>
    </source>
</evidence>
<feature type="non-terminal residue" evidence="1">
    <location>
        <position position="1"/>
    </location>
</feature>
<gene>
    <name evidence="1" type="ORF">TorRG33x02_086070</name>
</gene>
<keyword evidence="2" id="KW-1185">Reference proteome</keyword>
<reference evidence="2" key="1">
    <citation type="submission" date="2016-06" db="EMBL/GenBank/DDBJ databases">
        <title>Parallel loss of symbiosis genes in relatives of nitrogen-fixing non-legume Parasponia.</title>
        <authorList>
            <person name="Van Velzen R."/>
            <person name="Holmer R."/>
            <person name="Bu F."/>
            <person name="Rutten L."/>
            <person name="Van Zeijl A."/>
            <person name="Liu W."/>
            <person name="Santuari L."/>
            <person name="Cao Q."/>
            <person name="Sharma T."/>
            <person name="Shen D."/>
            <person name="Roswanjaya Y."/>
            <person name="Wardhani T."/>
            <person name="Kalhor M.S."/>
            <person name="Jansen J."/>
            <person name="Van den Hoogen J."/>
            <person name="Gungor B."/>
            <person name="Hartog M."/>
            <person name="Hontelez J."/>
            <person name="Verver J."/>
            <person name="Yang W.-C."/>
            <person name="Schijlen E."/>
            <person name="Repin R."/>
            <person name="Schilthuizen M."/>
            <person name="Schranz E."/>
            <person name="Heidstra R."/>
            <person name="Miyata K."/>
            <person name="Fedorova E."/>
            <person name="Kohlen W."/>
            <person name="Bisseling T."/>
            <person name="Smit S."/>
            <person name="Geurts R."/>
        </authorList>
    </citation>
    <scope>NUCLEOTIDE SEQUENCE [LARGE SCALE GENOMIC DNA]</scope>
    <source>
        <strain evidence="2">cv. RG33-2</strain>
    </source>
</reference>
<dbReference type="OrthoDB" id="10460430at2759"/>
<evidence type="ECO:0000313" key="1">
    <source>
        <dbReference type="EMBL" id="PON95778.1"/>
    </source>
</evidence>
<organism evidence="1 2">
    <name type="scientific">Trema orientale</name>
    <name type="common">Charcoal tree</name>
    <name type="synonym">Celtis orientalis</name>
    <dbReference type="NCBI Taxonomy" id="63057"/>
    <lineage>
        <taxon>Eukaryota</taxon>
        <taxon>Viridiplantae</taxon>
        <taxon>Streptophyta</taxon>
        <taxon>Embryophyta</taxon>
        <taxon>Tracheophyta</taxon>
        <taxon>Spermatophyta</taxon>
        <taxon>Magnoliopsida</taxon>
        <taxon>eudicotyledons</taxon>
        <taxon>Gunneridae</taxon>
        <taxon>Pentapetalae</taxon>
        <taxon>rosids</taxon>
        <taxon>fabids</taxon>
        <taxon>Rosales</taxon>
        <taxon>Cannabaceae</taxon>
        <taxon>Trema</taxon>
    </lineage>
</organism>